<evidence type="ECO:0000313" key="2">
    <source>
        <dbReference type="Proteomes" id="UP000432015"/>
    </source>
</evidence>
<accession>A0A7K1LB79</accession>
<evidence type="ECO:0000313" key="1">
    <source>
        <dbReference type="EMBL" id="MUN41678.1"/>
    </source>
</evidence>
<gene>
    <name evidence="1" type="ORF">GNZ18_34575</name>
</gene>
<dbReference type="RefSeq" id="WP_156220847.1">
    <property type="nucleotide sequence ID" value="NZ_WOFH01000015.1"/>
</dbReference>
<organism evidence="1 2">
    <name type="scientific">Actinomadura litoris</name>
    <dbReference type="NCBI Taxonomy" id="2678616"/>
    <lineage>
        <taxon>Bacteria</taxon>
        <taxon>Bacillati</taxon>
        <taxon>Actinomycetota</taxon>
        <taxon>Actinomycetes</taxon>
        <taxon>Streptosporangiales</taxon>
        <taxon>Thermomonosporaceae</taxon>
        <taxon>Actinomadura</taxon>
    </lineage>
</organism>
<dbReference type="Proteomes" id="UP000432015">
    <property type="component" value="Unassembled WGS sequence"/>
</dbReference>
<dbReference type="AlphaFoldDB" id="A0A7K1LB79"/>
<dbReference type="EMBL" id="WOFH01000015">
    <property type="protein sequence ID" value="MUN41678.1"/>
    <property type="molecule type" value="Genomic_DNA"/>
</dbReference>
<proteinExistence type="predicted"/>
<comment type="caution">
    <text evidence="1">The sequence shown here is derived from an EMBL/GenBank/DDBJ whole genome shotgun (WGS) entry which is preliminary data.</text>
</comment>
<reference evidence="1 2" key="1">
    <citation type="submission" date="2019-11" db="EMBL/GenBank/DDBJ databases">
        <authorList>
            <person name="Cao P."/>
        </authorList>
    </citation>
    <scope>NUCLEOTIDE SEQUENCE [LARGE SCALE GENOMIC DNA]</scope>
    <source>
        <strain evidence="1 2">NEAU-AAG5</strain>
    </source>
</reference>
<sequence>MSADPSSIIGADQVDKSANLFHGRAAGPVIQARDIGGITVQQRPICRRWRRCSRMG</sequence>
<protein>
    <submittedName>
        <fullName evidence="1">Uncharacterized protein</fullName>
    </submittedName>
</protein>
<keyword evidence="2" id="KW-1185">Reference proteome</keyword>
<name>A0A7K1LB79_9ACTN</name>